<reference evidence="1" key="1">
    <citation type="submission" date="2021-05" db="EMBL/GenBank/DDBJ databases">
        <authorList>
            <person name="Scholz U."/>
            <person name="Mascher M."/>
            <person name="Fiebig A."/>
        </authorList>
    </citation>
    <scope>NUCLEOTIDE SEQUENCE [LARGE SCALE GENOMIC DNA]</scope>
</reference>
<dbReference type="Proteomes" id="UP001732700">
    <property type="component" value="Chromosome 5D"/>
</dbReference>
<evidence type="ECO:0000313" key="2">
    <source>
        <dbReference type="Proteomes" id="UP001732700"/>
    </source>
</evidence>
<organism evidence="1 2">
    <name type="scientific">Avena sativa</name>
    <name type="common">Oat</name>
    <dbReference type="NCBI Taxonomy" id="4498"/>
    <lineage>
        <taxon>Eukaryota</taxon>
        <taxon>Viridiplantae</taxon>
        <taxon>Streptophyta</taxon>
        <taxon>Embryophyta</taxon>
        <taxon>Tracheophyta</taxon>
        <taxon>Spermatophyta</taxon>
        <taxon>Magnoliopsida</taxon>
        <taxon>Liliopsida</taxon>
        <taxon>Poales</taxon>
        <taxon>Poaceae</taxon>
        <taxon>BOP clade</taxon>
        <taxon>Pooideae</taxon>
        <taxon>Poodae</taxon>
        <taxon>Poeae</taxon>
        <taxon>Poeae Chloroplast Group 1 (Aveneae type)</taxon>
        <taxon>Aveninae</taxon>
        <taxon>Avena</taxon>
    </lineage>
</organism>
<accession>A0ACD5YIM7</accession>
<reference evidence="1" key="2">
    <citation type="submission" date="2025-09" db="UniProtKB">
        <authorList>
            <consortium name="EnsemblPlants"/>
        </authorList>
    </citation>
    <scope>IDENTIFICATION</scope>
</reference>
<sequence length="2469" mass="266834">MDFAAMKRRELQALCKRHGLVAGGTNADLVARLTATLSGSAGAAEEVVGVVVGKGCLKRSAAGASGGDLDVAKKVTFELSSPAVAKTRGRAKTGEAPPASKGNGGERRRTRSQAGGHSADESDSGEAGADAKATGRGKAPPAAKGKGGVRRRTRSQAGGDSADESDSGEAGADAKATGRGKAGEAPPAAKIKGGVHRRTRSQAGGDSADENDSLEAGADALLRRSGRNTVSLGAGDGAERVAGSVTRKNSAKAEQEEVDVADVAARKHQLKRKTRENDIEDVDVSRQVGVSRRSTRSTSLLLEPDALPSPVEKKRGRKAADVKEKTCVEELPTEALHSGRTLRSGVVVVAPVPPIVSESKKSRRELQEEEPAVEKVAEVEISRRTTRSSAVAGPLSAPSVIVKKRGRKTDDVHLDGPDKKMENKRQSSRLTTRSSIHHLASTEEEASLEQVASPIKGLPLRRSRRNPSEANVMLNSNTTSESSRAPSVGNGLKIARPTMLNTAKDGIEDGVEKPEQHEGLKRNVSAKVPTNGGEIPFSDSSGKASATNMQIDAPGPVRRSTRKSVVPSSLEHETNDMHEDMEKKQTVTKPVGRSIRRSVALDIVGKESKFLTKEMVPEAHVKRQTRKSVVPAMLEKGRKSVIKEIIPVARVKKSTRKPALPIVNSENNDHCEVVSTDKLQSDKSEELEMQPAIKQPVRRVTRKSAVPAMLEKDRKGVPDMLNNKNNDRAEMQSDQVGHLEKQLLVNEHVGRSTGKSVIPDMTEKESKGLHEELKPEVSARTPVYKSVVPNAVNKDHNEFFRREELSVKTRSAHTSLQIALQNDESLRRTTRQSSKLVLSPPQTKPTTSKGRPAKKRRTSLQESMPAEEQKEDHTNDVIEVVASSGLEIGVPPFTVETSDLQDSQLNSERQGMLVVEPGLSCDKYNSGILEVELEGTVGTTEKPPSNLPILDSQHVGALSDEAVHSIENDAGSPNCEQSPTGLQFLYSQGISERSSTHNAIPCPENSVEESDVHKDEGKVETVISSKSDSDQGSGENSVRIEESGGCVFSSQQNNEHDVSICPKDLLASAQLDPSEDLDHVVRDVITKDLICKEEEKDFIPSSDINVPYDVSTACEPAENASGVSGAVFCISRSTPISDEVNSDSSRLESPDALDNHIASSNSEAVHQDNKEECNLHNGVTHGIHASGMFEAAEVEVLKSGKMLLPDKETSAFQVAQLNSKHDGNEFEEHSISCVEDRSGKNNMSQLANEYVMDSCQEQELKLPHDPSADKSPKGYTTCQDEFVIGSGICLTSGILVKGNNSALDAPGTPFCLQPFFLQESIGEPSENAAPAVHDKNGADESKDVHVEYGVEKPPVPESVSDPYSSADFSAVSTSEDCAYTSDQCNENEGLTKSCHEQEQMASQLDLLEAANCMKDQVFTNPEDVSYDEESKKPVHSTDISSSCKKIDAHGPVKQASGLGDGLLSSSMFVSTDDTDVHPSSNPNLFESSDFLDEPKRCSSTEALQQGFEEQCDEPKEDQVTYGACLRDNIEADTAKDLENVVPPLPVEDRSNMLEYLFLRESSKRSDMHGSDMHCDVVLPSAENEDDSVACHFEPKVEKMVSSEPDSHQGSDEDLTTVEGIRDYMFSSELEHEKDEQLIAPLLTAETSALPAEQARAELQVEKMVCPEPDTSKGSDMHGDIVLSSAENEDDSIVCHVEPEVEKLVSSEPDSHQGAHEDSTLVEGIREQLEHEKNEQIIALLLIAETAALPDQQPNPEVDVAEFEKCNFSCEDTRGKISSGYVKNSLFQSHDDSHMGHIQGKELLEDHGLAVETSALLDEQPNPELTAPKSAEQSTIGQDAETLTSLGEQPNPELDKQPNPELDEQPNPELEVGEDSGGKFSTGYVKNNLFQLHEESRMDPIQEKELPTKSPEQSTIDQDAETSPSLDEQPNLELEAGEFEEHNLISEDTTDLPAPKSSEQSTIGHDVEPLPSLDEQPNPELEAGEFEEHNLISEDTTDLPAPKSPEQSTIGQDAETSPSLDEQPNPELEAGEFEERNLISEDTTHLPAPKSPEQSTIGQDAETSPSLDEQPNPELEVGEFVERNLISEDTSGIFGTGYVNTNILQLHDDSYMNHIQGKVLPIGQDAETSSLLDEHSNPELEGGDFEECNFSGKDTTDIFDAGYVEENLFQLDDYSPMDPSQGEELPYYLHAPKSPKQSTIGQDENVTGSESSPVPDDKFDPELEVGECKEHKLSCDEAASCIFSSGSVENNTCHWDGKEEYNEHNDQATAAMLSSGLTKSTLVEGSESGMALLSAAGTPALADEQLISKLQDDKEQNLCFDTYTSNISVTGLMENSNLLFSLPGDAHTETCYEHELPIGTPVAKSAGESAVCPDGSVPESVGICQTSGRRRIDEEFSTKLLSFKISSAVKRSYIAMGSANMGQGDNVSPISLIESREDAPAGSEDHPAELNTTDWSVAEGSSRQGTTDGL</sequence>
<evidence type="ECO:0000313" key="1">
    <source>
        <dbReference type="EnsemblPlants" id="AVESA.00010b.r2.5DG0979920.1.CDS"/>
    </source>
</evidence>
<keyword evidence="2" id="KW-1185">Reference proteome</keyword>
<protein>
    <submittedName>
        <fullName evidence="1">Uncharacterized protein</fullName>
    </submittedName>
</protein>
<name>A0ACD5YIM7_AVESA</name>
<dbReference type="EnsemblPlants" id="AVESA.00010b.r2.5DG0979920.1">
    <property type="protein sequence ID" value="AVESA.00010b.r2.5DG0979920.1.CDS"/>
    <property type="gene ID" value="AVESA.00010b.r2.5DG0979920"/>
</dbReference>
<proteinExistence type="predicted"/>